<organism evidence="2 3">
    <name type="scientific">Lophiotrema nucula</name>
    <dbReference type="NCBI Taxonomy" id="690887"/>
    <lineage>
        <taxon>Eukaryota</taxon>
        <taxon>Fungi</taxon>
        <taxon>Dikarya</taxon>
        <taxon>Ascomycota</taxon>
        <taxon>Pezizomycotina</taxon>
        <taxon>Dothideomycetes</taxon>
        <taxon>Pleosporomycetidae</taxon>
        <taxon>Pleosporales</taxon>
        <taxon>Lophiotremataceae</taxon>
        <taxon>Lophiotrema</taxon>
    </lineage>
</organism>
<dbReference type="Proteomes" id="UP000799770">
    <property type="component" value="Unassembled WGS sequence"/>
</dbReference>
<evidence type="ECO:0000313" key="3">
    <source>
        <dbReference type="Proteomes" id="UP000799770"/>
    </source>
</evidence>
<keyword evidence="1" id="KW-0732">Signal</keyword>
<dbReference type="OrthoDB" id="3886018at2759"/>
<evidence type="ECO:0000256" key="1">
    <source>
        <dbReference type="SAM" id="SignalP"/>
    </source>
</evidence>
<dbReference type="EMBL" id="ML977314">
    <property type="protein sequence ID" value="KAF2120140.1"/>
    <property type="molecule type" value="Genomic_DNA"/>
</dbReference>
<feature type="signal peptide" evidence="1">
    <location>
        <begin position="1"/>
        <end position="17"/>
    </location>
</feature>
<accession>A0A6A5ZKF4</accession>
<evidence type="ECO:0000313" key="2">
    <source>
        <dbReference type="EMBL" id="KAF2120140.1"/>
    </source>
</evidence>
<protein>
    <submittedName>
        <fullName evidence="2">Uncharacterized protein</fullName>
    </submittedName>
</protein>
<name>A0A6A5ZKF4_9PLEO</name>
<reference evidence="2" key="1">
    <citation type="journal article" date="2020" name="Stud. Mycol.">
        <title>101 Dothideomycetes genomes: a test case for predicting lifestyles and emergence of pathogens.</title>
        <authorList>
            <person name="Haridas S."/>
            <person name="Albert R."/>
            <person name="Binder M."/>
            <person name="Bloem J."/>
            <person name="Labutti K."/>
            <person name="Salamov A."/>
            <person name="Andreopoulos B."/>
            <person name="Baker S."/>
            <person name="Barry K."/>
            <person name="Bills G."/>
            <person name="Bluhm B."/>
            <person name="Cannon C."/>
            <person name="Castanera R."/>
            <person name="Culley D."/>
            <person name="Daum C."/>
            <person name="Ezra D."/>
            <person name="Gonzalez J."/>
            <person name="Henrissat B."/>
            <person name="Kuo A."/>
            <person name="Liang C."/>
            <person name="Lipzen A."/>
            <person name="Lutzoni F."/>
            <person name="Magnuson J."/>
            <person name="Mondo S."/>
            <person name="Nolan M."/>
            <person name="Ohm R."/>
            <person name="Pangilinan J."/>
            <person name="Park H.-J."/>
            <person name="Ramirez L."/>
            <person name="Alfaro M."/>
            <person name="Sun H."/>
            <person name="Tritt A."/>
            <person name="Yoshinaga Y."/>
            <person name="Zwiers L.-H."/>
            <person name="Turgeon B."/>
            <person name="Goodwin S."/>
            <person name="Spatafora J."/>
            <person name="Crous P."/>
            <person name="Grigoriev I."/>
        </authorList>
    </citation>
    <scope>NUCLEOTIDE SEQUENCE</scope>
    <source>
        <strain evidence="2">CBS 627.86</strain>
    </source>
</reference>
<feature type="chain" id="PRO_5025358093" evidence="1">
    <location>
        <begin position="18"/>
        <end position="316"/>
    </location>
</feature>
<proteinExistence type="predicted"/>
<gene>
    <name evidence="2" type="ORF">BDV96DRAFT_674367</name>
</gene>
<sequence length="316" mass="36906">MRVLQVLLVFATVQVNGRILPDTSHLTDAEIKDNDNRDLHRRVLPRDHLSKCSPPTYGTPYYRRDGQETGHNDTFWKRMKLPPSQEQMGRFMLEETGGAHAWPIVWDSRGSDMNTADFETFRNRRKEFSFQTHGLIGCTVLAIISRKGVYIAHYWESISFSIEQEWLEKYKTQERAFDETVIQALNNGIKGQQKSLRSHKPEVDDEHIRAYLMRPFDSYDETEDGYRDKWNRMKDTVGDILPTLKDESRWTEIIYHRVASSEDLNGPRGRCLFKFDPKHPTGNGDTTTKSTRFWSEANFRPWHEDDWDSTAPTAEG</sequence>
<dbReference type="AlphaFoldDB" id="A0A6A5ZKF4"/>
<keyword evidence="3" id="KW-1185">Reference proteome</keyword>